<dbReference type="Proteomes" id="UP000272942">
    <property type="component" value="Unassembled WGS sequence"/>
</dbReference>
<accession>A0A183ARY6</accession>
<dbReference type="EMBL" id="UZAN01047851">
    <property type="protein sequence ID" value="VDP85847.1"/>
    <property type="molecule type" value="Genomic_DNA"/>
</dbReference>
<dbReference type="AlphaFoldDB" id="A0A183ARY6"/>
<proteinExistence type="predicted"/>
<sequence length="299" mass="33478">MHFTSITRSTLQLLERENTELHECLTEDAERLRKLMTAHEGLCDLFRDTDVALTNALELFNSKSILNFTERRERQDHLVAIFFVILNTSDQVCGRINPQSLGAPSLGRATGFSYTTRQKADHNSPGKLKYDTHLPSDDSILLDENTFSMPRTDSDVHMVISPEKLFQFGLVEVEDKQMPKYPATFLHDLSLTAKGLNRHVSTETAMCSVAVQTNQRSGKTVHIGNELQRHWSIGSVCRAKLDQVAMSGLASSVNFVRPDRIRGERGQYTVGTGINRQRTVVFDSMPSIALPSLQSLASI</sequence>
<evidence type="ECO:0000313" key="2">
    <source>
        <dbReference type="Proteomes" id="UP000272942"/>
    </source>
</evidence>
<evidence type="ECO:0000313" key="1">
    <source>
        <dbReference type="EMBL" id="VDP85847.1"/>
    </source>
</evidence>
<reference evidence="3" key="1">
    <citation type="submission" date="2016-06" db="UniProtKB">
        <authorList>
            <consortium name="WormBaseParasite"/>
        </authorList>
    </citation>
    <scope>IDENTIFICATION</scope>
</reference>
<keyword evidence="2" id="KW-1185">Reference proteome</keyword>
<dbReference type="WBParaSite" id="ECPE_0000975201-mRNA-1">
    <property type="protein sequence ID" value="ECPE_0000975201-mRNA-1"/>
    <property type="gene ID" value="ECPE_0000975201"/>
</dbReference>
<name>A0A183ARY6_9TREM</name>
<dbReference type="OrthoDB" id="166611at2759"/>
<reference evidence="1 2" key="2">
    <citation type="submission" date="2018-11" db="EMBL/GenBank/DDBJ databases">
        <authorList>
            <consortium name="Pathogen Informatics"/>
        </authorList>
    </citation>
    <scope>NUCLEOTIDE SEQUENCE [LARGE SCALE GENOMIC DNA]</scope>
    <source>
        <strain evidence="1 2">Egypt</strain>
    </source>
</reference>
<organism evidence="3">
    <name type="scientific">Echinostoma caproni</name>
    <dbReference type="NCBI Taxonomy" id="27848"/>
    <lineage>
        <taxon>Eukaryota</taxon>
        <taxon>Metazoa</taxon>
        <taxon>Spiralia</taxon>
        <taxon>Lophotrochozoa</taxon>
        <taxon>Platyhelminthes</taxon>
        <taxon>Trematoda</taxon>
        <taxon>Digenea</taxon>
        <taxon>Plagiorchiida</taxon>
        <taxon>Echinostomata</taxon>
        <taxon>Echinostomatoidea</taxon>
        <taxon>Echinostomatidae</taxon>
        <taxon>Echinostoma</taxon>
    </lineage>
</organism>
<evidence type="ECO:0000313" key="3">
    <source>
        <dbReference type="WBParaSite" id="ECPE_0000975201-mRNA-1"/>
    </source>
</evidence>
<protein>
    <submittedName>
        <fullName evidence="1 3">Uncharacterized protein</fullName>
    </submittedName>
</protein>
<gene>
    <name evidence="1" type="ORF">ECPE_LOCUS9721</name>
</gene>